<dbReference type="Proteomes" id="UP000294847">
    <property type="component" value="Chromosome 2"/>
</dbReference>
<dbReference type="AlphaFoldDB" id="A0A4V1C5P1"/>
<evidence type="ECO:0000313" key="1">
    <source>
        <dbReference type="EMBL" id="QBZ57065.1"/>
    </source>
</evidence>
<sequence>MLFTPPVTIGKFRGWVLIILDRTGTVLVQGIWHQKQSILTVLGIYYSIICSDHKLLCHVHLNNAKAP</sequence>
<reference evidence="1 2" key="1">
    <citation type="journal article" date="2019" name="Mol. Biol. Evol.">
        <title>Blast fungal genomes show frequent chromosomal changes, gene gains and losses, and effector gene turnover.</title>
        <authorList>
            <person name="Gomez Luciano L.B."/>
            <person name="Jason Tsai I."/>
            <person name="Chuma I."/>
            <person name="Tosa Y."/>
            <person name="Chen Y.H."/>
            <person name="Li J.Y."/>
            <person name="Li M.Y."/>
            <person name="Jade Lu M.Y."/>
            <person name="Nakayashiki H."/>
            <person name="Li W.H."/>
        </authorList>
    </citation>
    <scope>NUCLEOTIDE SEQUENCE [LARGE SCALE GENOMIC DNA]</scope>
    <source>
        <strain evidence="1">MZ5-1-6</strain>
    </source>
</reference>
<evidence type="ECO:0000313" key="2">
    <source>
        <dbReference type="Proteomes" id="UP000294847"/>
    </source>
</evidence>
<dbReference type="EMBL" id="CP034205">
    <property type="protein sequence ID" value="QBZ57065.1"/>
    <property type="molecule type" value="Genomic_DNA"/>
</dbReference>
<gene>
    <name evidence="1" type="ORF">PoMZ_01985</name>
</gene>
<organism evidence="1 2">
    <name type="scientific">Pyricularia oryzae</name>
    <name type="common">Rice blast fungus</name>
    <name type="synonym">Magnaporthe oryzae</name>
    <dbReference type="NCBI Taxonomy" id="318829"/>
    <lineage>
        <taxon>Eukaryota</taxon>
        <taxon>Fungi</taxon>
        <taxon>Dikarya</taxon>
        <taxon>Ascomycota</taxon>
        <taxon>Pezizomycotina</taxon>
        <taxon>Sordariomycetes</taxon>
        <taxon>Sordariomycetidae</taxon>
        <taxon>Magnaporthales</taxon>
        <taxon>Pyriculariaceae</taxon>
        <taxon>Pyricularia</taxon>
    </lineage>
</organism>
<protein>
    <submittedName>
        <fullName evidence="1">Uncharacterized protein</fullName>
    </submittedName>
</protein>
<proteinExistence type="predicted"/>
<accession>A0A4V1C5P1</accession>
<name>A0A4V1C5P1_PYROR</name>